<comment type="caution">
    <text evidence="4">The sequence shown here is derived from an EMBL/GenBank/DDBJ whole genome shotgun (WGS) entry which is preliminary data.</text>
</comment>
<dbReference type="PANTHER" id="PTHR48081">
    <property type="entry name" value="AB HYDROLASE SUPERFAMILY PROTEIN C4A8.06C"/>
    <property type="match status" value="1"/>
</dbReference>
<evidence type="ECO:0000256" key="1">
    <source>
        <dbReference type="ARBA" id="ARBA00022801"/>
    </source>
</evidence>
<dbReference type="SUPFAM" id="SSF53474">
    <property type="entry name" value="alpha/beta-Hydrolases"/>
    <property type="match status" value="1"/>
</dbReference>
<gene>
    <name evidence="4" type="ORF">C5O25_01295</name>
</gene>
<dbReference type="GO" id="GO:0016787">
    <property type="term" value="F:hydrolase activity"/>
    <property type="evidence" value="ECO:0007669"/>
    <property type="project" value="UniProtKB-KW"/>
</dbReference>
<dbReference type="PANTHER" id="PTHR48081:SF8">
    <property type="entry name" value="ALPHA_BETA HYDROLASE FOLD-3 DOMAIN-CONTAINING PROTEIN-RELATED"/>
    <property type="match status" value="1"/>
</dbReference>
<proteinExistence type="predicted"/>
<evidence type="ECO:0000313" key="4">
    <source>
        <dbReference type="EMBL" id="PWB09311.1"/>
    </source>
</evidence>
<accession>A0A2V1J1D9</accession>
<feature type="signal peptide" evidence="2">
    <location>
        <begin position="1"/>
        <end position="25"/>
    </location>
</feature>
<reference evidence="5" key="1">
    <citation type="submission" date="2018-02" db="EMBL/GenBank/DDBJ databases">
        <authorList>
            <person name="Clavel T."/>
            <person name="Strowig T."/>
        </authorList>
    </citation>
    <scope>NUCLEOTIDE SEQUENCE [LARGE SCALE GENOMIC DNA]</scope>
    <source>
        <strain evidence="5">DSM 100764</strain>
    </source>
</reference>
<evidence type="ECO:0000259" key="3">
    <source>
        <dbReference type="Pfam" id="PF07859"/>
    </source>
</evidence>
<sequence length="356" mass="37410">MPRKFSAYLLAIAAAISVSSAVSMAASRPACADTLSVDTVLAREADAFLRSLPEGLQKRQEEAVRRAMAGDDAALEAVRASRNAPPMIPADVVATDISEIYRLYRPASSGSARLPVLIYLHGGGWCFGSINSCARFCAELSRRAGVAVLAVDYPLAPRYPFPHALDASLEAVGFALANAGTYGFDTGRISLGGDSAGGNLALSAALAIVSGRSAGGARLPADALRSLVLFYPVVKAWSDGSESWKAYGSGYGLDSQIMEAFNEAYAGEADARDPLLSPFCAASETLVQLPPVMMVSAGRDILRDQAVDMASRLREAGVEVCHSILPSAVHLFITVPGQPRAFEMAVDATSTFLTEK</sequence>
<feature type="domain" description="Alpha/beta hydrolase fold-3" evidence="3">
    <location>
        <begin position="117"/>
        <end position="333"/>
    </location>
</feature>
<dbReference type="Proteomes" id="UP000244925">
    <property type="component" value="Unassembled WGS sequence"/>
</dbReference>
<dbReference type="InterPro" id="IPR013094">
    <property type="entry name" value="AB_hydrolase_3"/>
</dbReference>
<dbReference type="Gene3D" id="3.40.50.1820">
    <property type="entry name" value="alpha/beta hydrolase"/>
    <property type="match status" value="1"/>
</dbReference>
<dbReference type="InterPro" id="IPR029058">
    <property type="entry name" value="AB_hydrolase_fold"/>
</dbReference>
<dbReference type="Pfam" id="PF07859">
    <property type="entry name" value="Abhydrolase_3"/>
    <property type="match status" value="1"/>
</dbReference>
<keyword evidence="1 4" id="KW-0378">Hydrolase</keyword>
<feature type="chain" id="PRO_5015836210" evidence="2">
    <location>
        <begin position="26"/>
        <end position="356"/>
    </location>
</feature>
<protein>
    <submittedName>
        <fullName evidence="4">Alpha/beta hydrolase</fullName>
    </submittedName>
</protein>
<dbReference type="RefSeq" id="WP_107034933.1">
    <property type="nucleotide sequence ID" value="NZ_PUBV01000002.1"/>
</dbReference>
<keyword evidence="5" id="KW-1185">Reference proteome</keyword>
<dbReference type="InterPro" id="IPR050300">
    <property type="entry name" value="GDXG_lipolytic_enzyme"/>
</dbReference>
<evidence type="ECO:0000256" key="2">
    <source>
        <dbReference type="SAM" id="SignalP"/>
    </source>
</evidence>
<organism evidence="4 5">
    <name type="scientific">Paramuribaculum intestinale</name>
    <dbReference type="NCBI Taxonomy" id="2094151"/>
    <lineage>
        <taxon>Bacteria</taxon>
        <taxon>Pseudomonadati</taxon>
        <taxon>Bacteroidota</taxon>
        <taxon>Bacteroidia</taxon>
        <taxon>Bacteroidales</taxon>
        <taxon>Muribaculaceae</taxon>
        <taxon>Paramuribaculum</taxon>
    </lineage>
</organism>
<evidence type="ECO:0000313" key="5">
    <source>
        <dbReference type="Proteomes" id="UP000244925"/>
    </source>
</evidence>
<dbReference type="AlphaFoldDB" id="A0A2V1J1D9"/>
<dbReference type="EMBL" id="PUBV01000002">
    <property type="protein sequence ID" value="PWB09311.1"/>
    <property type="molecule type" value="Genomic_DNA"/>
</dbReference>
<keyword evidence="2" id="KW-0732">Signal</keyword>
<name>A0A2V1J1D9_9BACT</name>